<dbReference type="EMBL" id="AMKT01000041">
    <property type="protein sequence ID" value="OXG22026.1"/>
    <property type="molecule type" value="Genomic_DNA"/>
</dbReference>
<proteinExistence type="predicted"/>
<dbReference type="GO" id="GO:0070290">
    <property type="term" value="F:N-acylphosphatidylethanolamine-specific phospholipase D activity"/>
    <property type="evidence" value="ECO:0007669"/>
    <property type="project" value="TreeGrafter"/>
</dbReference>
<evidence type="ECO:0000313" key="2">
    <source>
        <dbReference type="EMBL" id="OXG22026.1"/>
    </source>
</evidence>
<dbReference type="SUPFAM" id="SSF56281">
    <property type="entry name" value="Metallo-hydrolase/oxidoreductase"/>
    <property type="match status" value="1"/>
</dbReference>
<sequence length="490" mass="54437">MPKAATGGQKARTADNPLEAKPILGKLSGSAYESFSTIRESIRTYINEPNLQPDSFPLRMSYTVLSRSFRRQQVHIIANFRTISTTTAPAAMSKIIVGPSEIKGERIKGAHWKNDNGTAFKNPWSSFNMPTAWSLAKFGYQLATFKDDTVKNAKALIPHVKPNWGADLPRKDLKATWLGHACTLIEMPAVASQAKGNNEGQRGVRVLFDPVLGPRMAFWGLGPARESTPPCEIEDIPEIDVIAISHNHYDHLDLPTLTTLLKTQRAKYSSSPVLLLPLNNRHIVSGLPIDKGKVIELDWWEGREIEVEGVGKVRLVCTPCQHSTARYPWDRDNSLWSSWVIQDQSSTEGTNSASVWFGGDTGYCTMHMDMHTGTHPTVTNPKALPQDVCPAFKEIGERLGPFTLGLIPIGAYSPRLVMSPLHAAPVDSVRMFEDTKCKQAIAIHWGTFRMTNERFTEPPEKLEEAMEEAGLETSLFNVCKLGESRSYKVD</sequence>
<organism evidence="2 3">
    <name type="scientific">Cryptococcus neoformans Tu259-1</name>
    <dbReference type="NCBI Taxonomy" id="1230072"/>
    <lineage>
        <taxon>Eukaryota</taxon>
        <taxon>Fungi</taxon>
        <taxon>Dikarya</taxon>
        <taxon>Basidiomycota</taxon>
        <taxon>Agaricomycotina</taxon>
        <taxon>Tremellomycetes</taxon>
        <taxon>Tremellales</taxon>
        <taxon>Cryptococcaceae</taxon>
        <taxon>Cryptococcus</taxon>
        <taxon>Cryptococcus neoformans species complex</taxon>
    </lineage>
</organism>
<feature type="domain" description="Metallo-beta-lactamase" evidence="1">
    <location>
        <begin position="205"/>
        <end position="369"/>
    </location>
</feature>
<name>A0A854QI00_CRYNE</name>
<dbReference type="GO" id="GO:0005737">
    <property type="term" value="C:cytoplasm"/>
    <property type="evidence" value="ECO:0007669"/>
    <property type="project" value="TreeGrafter"/>
</dbReference>
<dbReference type="InterPro" id="IPR036866">
    <property type="entry name" value="RibonucZ/Hydroxyglut_hydro"/>
</dbReference>
<gene>
    <name evidence="2" type="ORF">C361_03454</name>
</gene>
<dbReference type="InterPro" id="IPR001279">
    <property type="entry name" value="Metallo-B-lactamas"/>
</dbReference>
<dbReference type="Pfam" id="PF12706">
    <property type="entry name" value="Lactamase_B_2"/>
    <property type="match status" value="2"/>
</dbReference>
<dbReference type="Gene3D" id="3.60.15.10">
    <property type="entry name" value="Ribonuclease Z/Hydroxyacylglutathione hydrolase-like"/>
    <property type="match status" value="1"/>
</dbReference>
<feature type="domain" description="Metallo-beta-lactamase" evidence="1">
    <location>
        <begin position="393"/>
        <end position="445"/>
    </location>
</feature>
<dbReference type="AlphaFoldDB" id="A0A854QI00"/>
<dbReference type="GO" id="GO:0070291">
    <property type="term" value="P:N-acylethanolamine metabolic process"/>
    <property type="evidence" value="ECO:0007669"/>
    <property type="project" value="TreeGrafter"/>
</dbReference>
<dbReference type="Proteomes" id="UP000199727">
    <property type="component" value="Unassembled WGS sequence"/>
</dbReference>
<evidence type="ECO:0000313" key="3">
    <source>
        <dbReference type="Proteomes" id="UP000199727"/>
    </source>
</evidence>
<evidence type="ECO:0000259" key="1">
    <source>
        <dbReference type="Pfam" id="PF12706"/>
    </source>
</evidence>
<dbReference type="PANTHER" id="PTHR15032">
    <property type="entry name" value="N-ACYL-PHOSPHATIDYLETHANOLAMINE-HYDROLYZING PHOSPHOLIPASE D"/>
    <property type="match status" value="1"/>
</dbReference>
<accession>A0A854QI00</accession>
<comment type="caution">
    <text evidence="2">The sequence shown here is derived from an EMBL/GenBank/DDBJ whole genome shotgun (WGS) entry which is preliminary data.</text>
</comment>
<dbReference type="GO" id="GO:0070292">
    <property type="term" value="P:N-acylphosphatidylethanolamine metabolic process"/>
    <property type="evidence" value="ECO:0007669"/>
    <property type="project" value="TreeGrafter"/>
</dbReference>
<dbReference type="OrthoDB" id="332863at2759"/>
<dbReference type="PANTHER" id="PTHR15032:SF4">
    <property type="entry name" value="N-ACYL-PHOSPHATIDYLETHANOLAMINE-HYDROLYZING PHOSPHOLIPASE D"/>
    <property type="match status" value="1"/>
</dbReference>
<reference evidence="2 3" key="1">
    <citation type="submission" date="2017-06" db="EMBL/GenBank/DDBJ databases">
        <title>Global population genomics of the pathogenic fungus Cryptococcus neoformans var. grubii.</title>
        <authorList>
            <person name="Cuomo C."/>
            <person name="Litvintseva A."/>
            <person name="Chen Y."/>
            <person name="Young S."/>
            <person name="Zeng Q."/>
            <person name="Chapman S."/>
            <person name="Gujja S."/>
            <person name="Saif S."/>
            <person name="Birren B."/>
        </authorList>
    </citation>
    <scope>NUCLEOTIDE SEQUENCE [LARGE SCALE GENOMIC DNA]</scope>
    <source>
        <strain evidence="2 3">Tu259-1</strain>
    </source>
</reference>
<protein>
    <recommendedName>
        <fullName evidence="1">Metallo-beta-lactamase domain-containing protein</fullName>
    </recommendedName>
</protein>